<organism evidence="2 3">
    <name type="scientific">Sagittula salina</name>
    <dbReference type="NCBI Taxonomy" id="2820268"/>
    <lineage>
        <taxon>Bacteria</taxon>
        <taxon>Pseudomonadati</taxon>
        <taxon>Pseudomonadota</taxon>
        <taxon>Alphaproteobacteria</taxon>
        <taxon>Rhodobacterales</taxon>
        <taxon>Roseobacteraceae</taxon>
        <taxon>Sagittula</taxon>
    </lineage>
</organism>
<dbReference type="InterPro" id="IPR011335">
    <property type="entry name" value="Restrct_endonuc-II-like"/>
</dbReference>
<dbReference type="Gene3D" id="3.40.960.10">
    <property type="entry name" value="VSR Endonuclease"/>
    <property type="match status" value="1"/>
</dbReference>
<proteinExistence type="predicted"/>
<evidence type="ECO:0000259" key="1">
    <source>
        <dbReference type="Pfam" id="PF04480"/>
    </source>
</evidence>
<dbReference type="InterPro" id="IPR007569">
    <property type="entry name" value="DUF559"/>
</dbReference>
<sequence length="114" mass="12852">MVHRSPQIRKARILRQWATAPEEVLWQALRNRKLGGLKFRRKAPVASHVVDFLCPAARLVVEVTGLAQHRVVLENRDAALAGMGFGVLRLSREEVETDLPATLSRIERAARPRV</sequence>
<evidence type="ECO:0000313" key="2">
    <source>
        <dbReference type="EMBL" id="MBP0484438.1"/>
    </source>
</evidence>
<dbReference type="Proteomes" id="UP000675940">
    <property type="component" value="Unassembled WGS sequence"/>
</dbReference>
<dbReference type="PANTHER" id="PTHR38590">
    <property type="entry name" value="BLL0828 PROTEIN"/>
    <property type="match status" value="1"/>
</dbReference>
<gene>
    <name evidence="2" type="ORF">J5474_18345</name>
</gene>
<accession>A0A940MR86</accession>
<evidence type="ECO:0000313" key="3">
    <source>
        <dbReference type="Proteomes" id="UP000675940"/>
    </source>
</evidence>
<dbReference type="EMBL" id="JAGISH010000012">
    <property type="protein sequence ID" value="MBP0484438.1"/>
    <property type="molecule type" value="Genomic_DNA"/>
</dbReference>
<dbReference type="Pfam" id="PF04480">
    <property type="entry name" value="DUF559"/>
    <property type="match status" value="1"/>
</dbReference>
<comment type="caution">
    <text evidence="2">The sequence shown here is derived from an EMBL/GenBank/DDBJ whole genome shotgun (WGS) entry which is preliminary data.</text>
</comment>
<feature type="domain" description="DUF559" evidence="1">
    <location>
        <begin position="9"/>
        <end position="108"/>
    </location>
</feature>
<dbReference type="SUPFAM" id="SSF52980">
    <property type="entry name" value="Restriction endonuclease-like"/>
    <property type="match status" value="1"/>
</dbReference>
<dbReference type="AlphaFoldDB" id="A0A940MR86"/>
<keyword evidence="3" id="KW-1185">Reference proteome</keyword>
<name>A0A940MR86_9RHOB</name>
<reference evidence="2" key="1">
    <citation type="submission" date="2021-03" db="EMBL/GenBank/DDBJ databases">
        <title>Sagittula salina sp. nov. strain M10.9X isolated from the marine waste.</title>
        <authorList>
            <person name="Satari L."/>
            <person name="Molina-Menor E."/>
            <person name="Vidal-Verdu A."/>
            <person name="Pascual J."/>
            <person name="Pereto J."/>
            <person name="Porcar M."/>
        </authorList>
    </citation>
    <scope>NUCLEOTIDE SEQUENCE</scope>
    <source>
        <strain evidence="2">M10.9X</strain>
    </source>
</reference>
<dbReference type="PANTHER" id="PTHR38590:SF1">
    <property type="entry name" value="BLL0828 PROTEIN"/>
    <property type="match status" value="1"/>
</dbReference>
<dbReference type="RefSeq" id="WP_209362788.1">
    <property type="nucleotide sequence ID" value="NZ_JAGISH010000012.1"/>
</dbReference>
<protein>
    <submittedName>
        <fullName evidence="2">DUF559 domain-containing protein</fullName>
    </submittedName>
</protein>
<dbReference type="InterPro" id="IPR047216">
    <property type="entry name" value="Endonuclease_DUF559_bact"/>
</dbReference>